<name>A0A1G6EEE5_9BACT</name>
<dbReference type="Proteomes" id="UP000198771">
    <property type="component" value="Unassembled WGS sequence"/>
</dbReference>
<dbReference type="RefSeq" id="WP_161946347.1">
    <property type="nucleotide sequence ID" value="NZ_FMXO01000017.1"/>
</dbReference>
<organism evidence="1 2">
    <name type="scientific">Desulfonatronum thiosulfatophilum</name>
    <dbReference type="NCBI Taxonomy" id="617002"/>
    <lineage>
        <taxon>Bacteria</taxon>
        <taxon>Pseudomonadati</taxon>
        <taxon>Thermodesulfobacteriota</taxon>
        <taxon>Desulfovibrionia</taxon>
        <taxon>Desulfovibrionales</taxon>
        <taxon>Desulfonatronaceae</taxon>
        <taxon>Desulfonatronum</taxon>
    </lineage>
</organism>
<evidence type="ECO:0000313" key="1">
    <source>
        <dbReference type="EMBL" id="SDB55690.1"/>
    </source>
</evidence>
<accession>A0A1G6EEE5</accession>
<dbReference type="PROSITE" id="PS51257">
    <property type="entry name" value="PROKAR_LIPOPROTEIN"/>
    <property type="match status" value="1"/>
</dbReference>
<dbReference type="STRING" id="617002.SAMN05660653_02794"/>
<protein>
    <recommendedName>
        <fullName evidence="3">Lipoprotein</fullName>
    </recommendedName>
</protein>
<dbReference type="OrthoDB" id="5448112at2"/>
<dbReference type="EMBL" id="FMXO01000017">
    <property type="protein sequence ID" value="SDB55690.1"/>
    <property type="molecule type" value="Genomic_DNA"/>
</dbReference>
<proteinExistence type="predicted"/>
<evidence type="ECO:0000313" key="2">
    <source>
        <dbReference type="Proteomes" id="UP000198771"/>
    </source>
</evidence>
<dbReference type="SUPFAM" id="SSF101908">
    <property type="entry name" value="Putative isomerase YbhE"/>
    <property type="match status" value="1"/>
</dbReference>
<gene>
    <name evidence="1" type="ORF">SAMN05660653_02794</name>
</gene>
<dbReference type="AlphaFoldDB" id="A0A1G6EEE5"/>
<evidence type="ECO:0008006" key="3">
    <source>
        <dbReference type="Google" id="ProtNLM"/>
    </source>
</evidence>
<sequence length="511" mass="56315">MLEVGKTHTRIFGNCKQGLRLLAILTLLAVVQGCAPAKHVSTPVPVHVLTEAAPFGATMTLEEMIRQTLAHQYPSPRIDFPVPDKTGRYFIELAHEPVMLQLATGAMTFQAGPQSEAGPRTDSPIAVGLAAGLDNGDIRIWSSWPCPLLTLPTETPVSLLAWDGSGPYLGAGGEISKDELHIFDLRYCAHVATVASERALSTAALSSSLTRVALVDVGRRLHVGPVDGPLEYLGTLRYPPLAVQFSPREGLLQIVDQAGWLLIWALPGLDLLDQRRIPGGPFDAAMFHDGRIALRIMEKDEGFQELFEVPSGERTVVWNIPEGRLISGGELMDSRSGAFVHPFILLEQLDLESGILSYRTKNEHWLRKLHFGSPRLEAHVAADEGLLRISDIDQVQRWYSLRDGSLLESPEPAPAELRPLPVDVDATVRWGDREYVLADPVLARDGYLLLARHVPDERFFLWWVAMEPDLSGYFHGKGLLPIRESLRRELAPQWISLPDDQAAPQLGTGSP</sequence>
<keyword evidence="2" id="KW-1185">Reference proteome</keyword>
<reference evidence="1 2" key="1">
    <citation type="submission" date="2016-10" db="EMBL/GenBank/DDBJ databases">
        <authorList>
            <person name="de Groot N.N."/>
        </authorList>
    </citation>
    <scope>NUCLEOTIDE SEQUENCE [LARGE SCALE GENOMIC DNA]</scope>
    <source>
        <strain evidence="1 2">ASO4-2</strain>
    </source>
</reference>